<evidence type="ECO:0000256" key="4">
    <source>
        <dbReference type="ARBA" id="ARBA00022679"/>
    </source>
</evidence>
<evidence type="ECO:0000256" key="6">
    <source>
        <dbReference type="ARBA" id="ARBA00022729"/>
    </source>
</evidence>
<keyword evidence="5 16" id="KW-0812">Transmembrane</keyword>
<dbReference type="STRING" id="4529.A0A0E0MQK5"/>
<dbReference type="InterPro" id="IPR045874">
    <property type="entry name" value="LRK10/LRL21-25-like"/>
</dbReference>
<feature type="domain" description="Protein kinase" evidence="17">
    <location>
        <begin position="1"/>
        <end position="283"/>
    </location>
</feature>
<dbReference type="FunFam" id="1.10.510.10:FF:001023">
    <property type="entry name" value="Os07g0541700 protein"/>
    <property type="match status" value="1"/>
</dbReference>
<dbReference type="CDD" id="cd14066">
    <property type="entry name" value="STKc_IRAK"/>
    <property type="match status" value="1"/>
</dbReference>
<proteinExistence type="predicted"/>
<dbReference type="FunFam" id="3.30.200.20:FF:000178">
    <property type="entry name" value="serine/threonine-protein kinase PBS1-like"/>
    <property type="match status" value="1"/>
</dbReference>
<dbReference type="InterPro" id="IPR000719">
    <property type="entry name" value="Prot_kinase_dom"/>
</dbReference>
<reference evidence="18" key="2">
    <citation type="submission" date="2015-06" db="UniProtKB">
        <authorList>
            <consortium name="EnsemblPlants"/>
        </authorList>
    </citation>
    <scope>IDENTIFICATION</scope>
</reference>
<dbReference type="GO" id="GO:0030247">
    <property type="term" value="F:polysaccharide binding"/>
    <property type="evidence" value="ECO:0007669"/>
    <property type="project" value="InterPro"/>
</dbReference>
<evidence type="ECO:0000313" key="19">
    <source>
        <dbReference type="Proteomes" id="UP000008022"/>
    </source>
</evidence>
<dbReference type="EnsemblPlants" id="ORUFI01G01040.1">
    <property type="protein sequence ID" value="ORUFI01G01040.1"/>
    <property type="gene ID" value="ORUFI01G01040"/>
</dbReference>
<dbReference type="Pfam" id="PF07714">
    <property type="entry name" value="PK_Tyr_Ser-Thr"/>
    <property type="match status" value="2"/>
</dbReference>
<evidence type="ECO:0000256" key="15">
    <source>
        <dbReference type="PROSITE-ProRule" id="PRU10141"/>
    </source>
</evidence>
<dbReference type="GO" id="GO:0005524">
    <property type="term" value="F:ATP binding"/>
    <property type="evidence" value="ECO:0007669"/>
    <property type="project" value="UniProtKB-UniRule"/>
</dbReference>
<evidence type="ECO:0000256" key="13">
    <source>
        <dbReference type="ARBA" id="ARBA00047899"/>
    </source>
</evidence>
<sequence length="1019" mass="114674">MEAFVYHKVVIGMLSLGYVNVAVKVLENANCNGEEFISEVSTIGRIHHVNVVRLVGFCSEELRRALVYEYMPRGSLDKYIFSSKRSFSWDKLNEIALGIARGINYLHQGCDMQILHFDIKPHNILLDDNFVPKVADFGLAKLYPRDNSFVPLNALRGTIDAGGRRHHQIQLQPACPTFTCGAHLRNASYPFRRRGDPPECGVASYELTCTDDKAIIQIDNGTYLVRGINYTDATFSVVDANMLDSSNSCPLPRWNRTPYRRYGVVEDSSRNIVQELMPSYSTITAAFVTCSREVTNNGMYSPVACLSNSSSFVYVLTGWFANYIKSLEPSCGYLAMTPVASAWLHPNASYADVVIYVLCVLADLVPDAGGRRHHQIQIQPACPTFTCGAHLRNVSYPFRRRGDPPECGVASYELTCTDDKAIIQIDNGTYLVRGINHTDATFSVVDANMLDSSNSTCPLPRWNRIPYKRWYWVVEDSSRNIVQELMPSYSTITAAFVTCSREVTNNGMYSPVACLSNSSSFVYVLTGWFANYIKSLEPSCGYLAMTPLSIGGLPVRALNASYADVVKLMRGGFAIQFPYKIDRFDYCKLKDFMAQSFQKISKERSTSSRIYGTVILDYQFWTCVLYNPRARLSISVLFEGTTPIAMWFLKWIAVFCRFILAPLVVLTFLVHKYWKRRMIIDAVEKFLRMQLMIGPTRYAYTDITAITGHFREKLGQGGYGSVYKGVLLPGNVHVAVKVLGNSNCNGEEFISEVSTIGRIHHVNVVRLVGFCAEEMRRALVYEHMPNGSLDKFIFSHDMRFSWDKLNEIALGIARGINYLHQGCEMQILHFDIKPHNILLDSNFIPKVADFGLAKLYPRDNSFVPVSAARGTIGYIAPEMISRSFGAISSKSDVYSFGMLLLEMVGGRRNSKQDMSSSSQAYYPSWVYNQLVQQELGEMVTAFNMHELEKKLCIVGLHCIQMKSHDRPTMSEVIEMLDGGADGLRLPSRPFFCDDEPMPHLVGSYHLSSGLTEISEEDEY</sequence>
<dbReference type="EC" id="2.7.11.1" evidence="2"/>
<keyword evidence="4" id="KW-0808">Transferase</keyword>
<keyword evidence="3" id="KW-0723">Serine/threonine-protein kinase</keyword>
<protein>
    <recommendedName>
        <fullName evidence="2">non-specific serine/threonine protein kinase</fullName>
        <ecNumber evidence="2">2.7.11.1</ecNumber>
    </recommendedName>
</protein>
<keyword evidence="8" id="KW-0418">Kinase</keyword>
<evidence type="ECO:0000256" key="1">
    <source>
        <dbReference type="ARBA" id="ARBA00004479"/>
    </source>
</evidence>
<dbReference type="PROSITE" id="PS50011">
    <property type="entry name" value="PROTEIN_KINASE_DOM"/>
    <property type="match status" value="2"/>
</dbReference>
<evidence type="ECO:0000256" key="11">
    <source>
        <dbReference type="ARBA" id="ARBA00023136"/>
    </source>
</evidence>
<evidence type="ECO:0000256" key="8">
    <source>
        <dbReference type="ARBA" id="ARBA00022777"/>
    </source>
</evidence>
<dbReference type="Gene3D" id="1.10.510.10">
    <property type="entry name" value="Transferase(Phosphotransferase) domain 1"/>
    <property type="match status" value="2"/>
</dbReference>
<evidence type="ECO:0000256" key="10">
    <source>
        <dbReference type="ARBA" id="ARBA00022989"/>
    </source>
</evidence>
<dbReference type="Gene3D" id="3.30.200.20">
    <property type="entry name" value="Phosphorylase Kinase, domain 1"/>
    <property type="match status" value="2"/>
</dbReference>
<keyword evidence="10 16" id="KW-1133">Transmembrane helix</keyword>
<dbReference type="SUPFAM" id="SSF56112">
    <property type="entry name" value="Protein kinase-like (PK-like)"/>
    <property type="match status" value="2"/>
</dbReference>
<comment type="subcellular location">
    <subcellularLocation>
        <location evidence="1">Membrane</location>
        <topology evidence="1">Single-pass type I membrane protein</topology>
    </subcellularLocation>
</comment>
<dbReference type="InterPro" id="IPR025287">
    <property type="entry name" value="WAK_GUB"/>
</dbReference>
<comment type="catalytic activity">
    <reaction evidence="14">
        <text>L-seryl-[protein] + ATP = O-phospho-L-seryl-[protein] + ADP + H(+)</text>
        <dbReference type="Rhea" id="RHEA:17989"/>
        <dbReference type="Rhea" id="RHEA-COMP:9863"/>
        <dbReference type="Rhea" id="RHEA-COMP:11604"/>
        <dbReference type="ChEBI" id="CHEBI:15378"/>
        <dbReference type="ChEBI" id="CHEBI:29999"/>
        <dbReference type="ChEBI" id="CHEBI:30616"/>
        <dbReference type="ChEBI" id="CHEBI:83421"/>
        <dbReference type="ChEBI" id="CHEBI:456216"/>
        <dbReference type="EC" id="2.7.11.1"/>
    </reaction>
</comment>
<dbReference type="InterPro" id="IPR011009">
    <property type="entry name" value="Kinase-like_dom_sf"/>
</dbReference>
<evidence type="ECO:0000256" key="16">
    <source>
        <dbReference type="SAM" id="Phobius"/>
    </source>
</evidence>
<feature type="domain" description="Protein kinase" evidence="17">
    <location>
        <begin position="708"/>
        <end position="991"/>
    </location>
</feature>
<evidence type="ECO:0000313" key="18">
    <source>
        <dbReference type="EnsemblPlants" id="ORUFI01G01040.1"/>
    </source>
</evidence>
<evidence type="ECO:0000256" key="2">
    <source>
        <dbReference type="ARBA" id="ARBA00012513"/>
    </source>
</evidence>
<evidence type="ECO:0000256" key="5">
    <source>
        <dbReference type="ARBA" id="ARBA00022692"/>
    </source>
</evidence>
<dbReference type="Proteomes" id="UP000008022">
    <property type="component" value="Unassembled WGS sequence"/>
</dbReference>
<keyword evidence="19" id="KW-1185">Reference proteome</keyword>
<dbReference type="eggNOG" id="KOG1187">
    <property type="taxonomic scope" value="Eukaryota"/>
</dbReference>
<dbReference type="InterPro" id="IPR001245">
    <property type="entry name" value="Ser-Thr/Tyr_kinase_cat_dom"/>
</dbReference>
<dbReference type="PANTHER" id="PTHR27009">
    <property type="entry name" value="RUST RESISTANCE KINASE LR10-RELATED"/>
    <property type="match status" value="1"/>
</dbReference>
<reference evidence="19" key="1">
    <citation type="submission" date="2013-06" db="EMBL/GenBank/DDBJ databases">
        <authorList>
            <person name="Zhao Q."/>
        </authorList>
    </citation>
    <scope>NUCLEOTIDE SEQUENCE</scope>
    <source>
        <strain evidence="19">cv. W1943</strain>
    </source>
</reference>
<dbReference type="SMART" id="SM00220">
    <property type="entry name" value="S_TKc"/>
    <property type="match status" value="1"/>
</dbReference>
<dbReference type="PROSITE" id="PS00108">
    <property type="entry name" value="PROTEIN_KINASE_ST"/>
    <property type="match status" value="2"/>
</dbReference>
<dbReference type="FunFam" id="1.10.510.10:FF:000590">
    <property type="entry name" value="PR5-like receptor kinase"/>
    <property type="match status" value="1"/>
</dbReference>
<evidence type="ECO:0000256" key="14">
    <source>
        <dbReference type="ARBA" id="ARBA00048679"/>
    </source>
</evidence>
<keyword evidence="12" id="KW-0325">Glycoprotein</keyword>
<dbReference type="InterPro" id="IPR017441">
    <property type="entry name" value="Protein_kinase_ATP_BS"/>
</dbReference>
<dbReference type="HOGENOM" id="CLU_000288_115_1_1"/>
<feature type="transmembrane region" description="Helical" evidence="16">
    <location>
        <begin position="644"/>
        <end position="670"/>
    </location>
</feature>
<dbReference type="InterPro" id="IPR008271">
    <property type="entry name" value="Ser/Thr_kinase_AS"/>
</dbReference>
<comment type="catalytic activity">
    <reaction evidence="13">
        <text>L-threonyl-[protein] + ATP = O-phospho-L-threonyl-[protein] + ADP + H(+)</text>
        <dbReference type="Rhea" id="RHEA:46608"/>
        <dbReference type="Rhea" id="RHEA-COMP:11060"/>
        <dbReference type="Rhea" id="RHEA-COMP:11605"/>
        <dbReference type="ChEBI" id="CHEBI:15378"/>
        <dbReference type="ChEBI" id="CHEBI:30013"/>
        <dbReference type="ChEBI" id="CHEBI:30616"/>
        <dbReference type="ChEBI" id="CHEBI:61977"/>
        <dbReference type="ChEBI" id="CHEBI:456216"/>
        <dbReference type="EC" id="2.7.11.1"/>
    </reaction>
</comment>
<feature type="binding site" evidence="15">
    <location>
        <position position="737"/>
    </location>
    <ligand>
        <name>ATP</name>
        <dbReference type="ChEBI" id="CHEBI:30616"/>
    </ligand>
</feature>
<organism evidence="18 19">
    <name type="scientific">Oryza rufipogon</name>
    <name type="common">Brownbeard rice</name>
    <name type="synonym">Asian wild rice</name>
    <dbReference type="NCBI Taxonomy" id="4529"/>
    <lineage>
        <taxon>Eukaryota</taxon>
        <taxon>Viridiplantae</taxon>
        <taxon>Streptophyta</taxon>
        <taxon>Embryophyta</taxon>
        <taxon>Tracheophyta</taxon>
        <taxon>Spermatophyta</taxon>
        <taxon>Magnoliopsida</taxon>
        <taxon>Liliopsida</taxon>
        <taxon>Poales</taxon>
        <taxon>Poaceae</taxon>
        <taxon>BOP clade</taxon>
        <taxon>Oryzoideae</taxon>
        <taxon>Oryzeae</taxon>
        <taxon>Oryzinae</taxon>
        <taxon>Oryza</taxon>
    </lineage>
</organism>
<dbReference type="PROSITE" id="PS00107">
    <property type="entry name" value="PROTEIN_KINASE_ATP"/>
    <property type="match status" value="1"/>
</dbReference>
<dbReference type="OMA" id="NASKMHE"/>
<evidence type="ECO:0000256" key="12">
    <source>
        <dbReference type="ARBA" id="ARBA00023180"/>
    </source>
</evidence>
<evidence type="ECO:0000256" key="3">
    <source>
        <dbReference type="ARBA" id="ARBA00022527"/>
    </source>
</evidence>
<keyword evidence="11 16" id="KW-0472">Membrane</keyword>
<keyword evidence="9 15" id="KW-0067">ATP-binding</keyword>
<keyword evidence="6" id="KW-0732">Signal</keyword>
<dbReference type="GO" id="GO:0016020">
    <property type="term" value="C:membrane"/>
    <property type="evidence" value="ECO:0007669"/>
    <property type="project" value="UniProtKB-SubCell"/>
</dbReference>
<evidence type="ECO:0000256" key="7">
    <source>
        <dbReference type="ARBA" id="ARBA00022741"/>
    </source>
</evidence>
<dbReference type="Pfam" id="PF13947">
    <property type="entry name" value="GUB_WAK_bind"/>
    <property type="match status" value="2"/>
</dbReference>
<name>A0A0E0MQK5_ORYRU</name>
<dbReference type="AlphaFoldDB" id="A0A0E0MQK5"/>
<keyword evidence="7 15" id="KW-0547">Nucleotide-binding</keyword>
<evidence type="ECO:0000256" key="9">
    <source>
        <dbReference type="ARBA" id="ARBA00022840"/>
    </source>
</evidence>
<dbReference type="GO" id="GO:0004674">
    <property type="term" value="F:protein serine/threonine kinase activity"/>
    <property type="evidence" value="ECO:0007669"/>
    <property type="project" value="UniProtKB-KW"/>
</dbReference>
<dbReference type="Gramene" id="ORUFI01G01040.1">
    <property type="protein sequence ID" value="ORUFI01G01040.1"/>
    <property type="gene ID" value="ORUFI01G01040"/>
</dbReference>
<evidence type="ECO:0000259" key="17">
    <source>
        <dbReference type="PROSITE" id="PS50011"/>
    </source>
</evidence>
<accession>A0A0E0MQK5</accession>